<feature type="region of interest" description="Disordered" evidence="1">
    <location>
        <begin position="1"/>
        <end position="25"/>
    </location>
</feature>
<feature type="compositionally biased region" description="Low complexity" evidence="1">
    <location>
        <begin position="1"/>
        <end position="15"/>
    </location>
</feature>
<evidence type="ECO:0000313" key="2">
    <source>
        <dbReference type="EMBL" id="GAA2028923.1"/>
    </source>
</evidence>
<protein>
    <recommendedName>
        <fullName evidence="4">Secreted protein</fullName>
    </recommendedName>
</protein>
<gene>
    <name evidence="2" type="ORF">GCM10009839_30300</name>
</gene>
<proteinExistence type="predicted"/>
<sequence length="153" mass="16197">MIVAGSVGAHAASAATPSGGKHPPKHFSVTAQMGNASPNGAVVCDVQAVTPFKLTPYSAIYAQGKINSCSAGAAQCHRIVYLQQFEDGVWQDRASKDDGWRSCDNHLVSAPYNCLSVLNDYDFRTFMSVALVTVQGTTGSAFGWSDPVTYSCE</sequence>
<organism evidence="2 3">
    <name type="scientific">Catenulispora yoronensis</name>
    <dbReference type="NCBI Taxonomy" id="450799"/>
    <lineage>
        <taxon>Bacteria</taxon>
        <taxon>Bacillati</taxon>
        <taxon>Actinomycetota</taxon>
        <taxon>Actinomycetes</taxon>
        <taxon>Catenulisporales</taxon>
        <taxon>Catenulisporaceae</taxon>
        <taxon>Catenulispora</taxon>
    </lineage>
</organism>
<evidence type="ECO:0000256" key="1">
    <source>
        <dbReference type="SAM" id="MobiDB-lite"/>
    </source>
</evidence>
<evidence type="ECO:0008006" key="4">
    <source>
        <dbReference type="Google" id="ProtNLM"/>
    </source>
</evidence>
<dbReference type="Proteomes" id="UP001500751">
    <property type="component" value="Unassembled WGS sequence"/>
</dbReference>
<comment type="caution">
    <text evidence="2">The sequence shown here is derived from an EMBL/GenBank/DDBJ whole genome shotgun (WGS) entry which is preliminary data.</text>
</comment>
<keyword evidence="3" id="KW-1185">Reference proteome</keyword>
<accession>A0ABN2U440</accession>
<evidence type="ECO:0000313" key="3">
    <source>
        <dbReference type="Proteomes" id="UP001500751"/>
    </source>
</evidence>
<name>A0ABN2U440_9ACTN</name>
<reference evidence="2 3" key="1">
    <citation type="journal article" date="2019" name="Int. J. Syst. Evol. Microbiol.">
        <title>The Global Catalogue of Microorganisms (GCM) 10K type strain sequencing project: providing services to taxonomists for standard genome sequencing and annotation.</title>
        <authorList>
            <consortium name="The Broad Institute Genomics Platform"/>
            <consortium name="The Broad Institute Genome Sequencing Center for Infectious Disease"/>
            <person name="Wu L."/>
            <person name="Ma J."/>
        </authorList>
    </citation>
    <scope>NUCLEOTIDE SEQUENCE [LARGE SCALE GENOMIC DNA]</scope>
    <source>
        <strain evidence="2 3">JCM 16014</strain>
    </source>
</reference>
<dbReference type="EMBL" id="BAAAQN010000015">
    <property type="protein sequence ID" value="GAA2028923.1"/>
    <property type="molecule type" value="Genomic_DNA"/>
</dbReference>